<evidence type="ECO:0000313" key="1">
    <source>
        <dbReference type="EMBL" id="EMM73619.1"/>
    </source>
</evidence>
<gene>
    <name evidence="1" type="ORF">LEP1GSC038_2765</name>
</gene>
<dbReference type="EMBL" id="AFJM02000028">
    <property type="protein sequence ID" value="EMM73619.1"/>
    <property type="molecule type" value="Genomic_DNA"/>
</dbReference>
<dbReference type="AlphaFoldDB" id="M6FU73"/>
<comment type="caution">
    <text evidence="1">The sequence shown here is derived from an EMBL/GenBank/DDBJ whole genome shotgun (WGS) entry which is preliminary data.</text>
</comment>
<name>M6FU73_9LEPT</name>
<sequence length="159" mass="18589">MNPVFGIKIHRKRVADSVLRIKSESNKSPMEILLSRCAIYEYFIDDAGLKKQFSKWIEKKKIPKEIHSMANITKFDRIRKRFLCDHSAELRDKGLIAHFIFDRCWNRIPNGLIRKLNTEELLSYIKIHILPAEIASTQGFSKNGYKSNLPKEHTLETFA</sequence>
<protein>
    <submittedName>
        <fullName evidence="1">Uncharacterized protein</fullName>
    </submittedName>
</protein>
<organism evidence="1 2">
    <name type="scientific">Leptospira weilii str. 2006001855</name>
    <dbReference type="NCBI Taxonomy" id="996804"/>
    <lineage>
        <taxon>Bacteria</taxon>
        <taxon>Pseudomonadati</taxon>
        <taxon>Spirochaetota</taxon>
        <taxon>Spirochaetia</taxon>
        <taxon>Leptospirales</taxon>
        <taxon>Leptospiraceae</taxon>
        <taxon>Leptospira</taxon>
    </lineage>
</organism>
<evidence type="ECO:0000313" key="2">
    <source>
        <dbReference type="Proteomes" id="UP000012101"/>
    </source>
</evidence>
<proteinExistence type="predicted"/>
<dbReference type="Proteomes" id="UP000012101">
    <property type="component" value="Unassembled WGS sequence"/>
</dbReference>
<accession>M6FU73</accession>
<reference evidence="1 2" key="1">
    <citation type="submission" date="2013-01" db="EMBL/GenBank/DDBJ databases">
        <authorList>
            <person name="Harkins D.M."/>
            <person name="Durkin A.S."/>
            <person name="Brinkac L.M."/>
            <person name="Haft D.H."/>
            <person name="Selengut J.D."/>
            <person name="Sanka R."/>
            <person name="DePew J."/>
            <person name="Purushe J."/>
            <person name="Hospenthal D.R."/>
            <person name="Murray C.K."/>
            <person name="Pimentel G."/>
            <person name="Wasfy M."/>
            <person name="Vinetz J.M."/>
            <person name="Sutton G.G."/>
            <person name="Nierman W.C."/>
            <person name="Fouts D.E."/>
        </authorList>
    </citation>
    <scope>NUCLEOTIDE SEQUENCE [LARGE SCALE GENOMIC DNA]</scope>
    <source>
        <strain evidence="1 2">2006001855</strain>
    </source>
</reference>